<evidence type="ECO:0000256" key="1">
    <source>
        <dbReference type="ARBA" id="ARBA00004141"/>
    </source>
</evidence>
<dbReference type="EMBL" id="QOUX01000025">
    <property type="protein sequence ID" value="RXJ02405.1"/>
    <property type="molecule type" value="Genomic_DNA"/>
</dbReference>
<proteinExistence type="predicted"/>
<dbReference type="RefSeq" id="WP_129077509.1">
    <property type="nucleotide sequence ID" value="NZ_QOUX01000025.1"/>
</dbReference>
<keyword evidence="8" id="KW-1185">Reference proteome</keyword>
<comment type="caution">
    <text evidence="7">The sequence shown here is derived from an EMBL/GenBank/DDBJ whole genome shotgun (WGS) entry which is preliminary data.</text>
</comment>
<evidence type="ECO:0000256" key="4">
    <source>
        <dbReference type="ARBA" id="ARBA00023136"/>
    </source>
</evidence>
<keyword evidence="3 5" id="KW-1133">Transmembrane helix</keyword>
<evidence type="ECO:0000313" key="8">
    <source>
        <dbReference type="Proteomes" id="UP000290649"/>
    </source>
</evidence>
<protein>
    <recommendedName>
        <fullName evidence="6">RDD domain-containing protein</fullName>
    </recommendedName>
</protein>
<organism evidence="7 8">
    <name type="scientific">Anaerobacillus alkaliphilus</name>
    <dbReference type="NCBI Taxonomy" id="1548597"/>
    <lineage>
        <taxon>Bacteria</taxon>
        <taxon>Bacillati</taxon>
        <taxon>Bacillota</taxon>
        <taxon>Bacilli</taxon>
        <taxon>Bacillales</taxon>
        <taxon>Bacillaceae</taxon>
        <taxon>Anaerobacillus</taxon>
    </lineage>
</organism>
<reference evidence="7 8" key="1">
    <citation type="journal article" date="2019" name="Int. J. Syst. Evol. Microbiol.">
        <title>Anaerobacillus alkaliphilus sp. nov., a novel alkaliphilic and moderately halophilic bacterium.</title>
        <authorList>
            <person name="Borsodi A.K."/>
            <person name="Aszalos J.M."/>
            <person name="Bihari P."/>
            <person name="Nagy I."/>
            <person name="Schumann P."/>
            <person name="Sproer C."/>
            <person name="Kovacs A.L."/>
            <person name="Boka K."/>
            <person name="Dobosy P."/>
            <person name="Ovari M."/>
            <person name="Szili-Kovacs T."/>
            <person name="Toth E."/>
        </authorList>
    </citation>
    <scope>NUCLEOTIDE SEQUENCE [LARGE SCALE GENOMIC DNA]</scope>
    <source>
        <strain evidence="7 8">B16-10</strain>
    </source>
</reference>
<keyword evidence="2 5" id="KW-0812">Transmembrane</keyword>
<dbReference type="Proteomes" id="UP000290649">
    <property type="component" value="Unassembled WGS sequence"/>
</dbReference>
<evidence type="ECO:0000313" key="7">
    <source>
        <dbReference type="EMBL" id="RXJ02405.1"/>
    </source>
</evidence>
<evidence type="ECO:0000256" key="5">
    <source>
        <dbReference type="SAM" id="Phobius"/>
    </source>
</evidence>
<dbReference type="AlphaFoldDB" id="A0A4Q0VVJ5"/>
<dbReference type="OrthoDB" id="2860744at2"/>
<evidence type="ECO:0000259" key="6">
    <source>
        <dbReference type="Pfam" id="PF06271"/>
    </source>
</evidence>
<gene>
    <name evidence="7" type="ORF">DS745_06790</name>
</gene>
<feature type="domain" description="RDD" evidence="6">
    <location>
        <begin position="16"/>
        <end position="141"/>
    </location>
</feature>
<evidence type="ECO:0000256" key="2">
    <source>
        <dbReference type="ARBA" id="ARBA00022692"/>
    </source>
</evidence>
<comment type="subcellular location">
    <subcellularLocation>
        <location evidence="1">Membrane</location>
        <topology evidence="1">Multi-pass membrane protein</topology>
    </subcellularLocation>
</comment>
<feature type="transmembrane region" description="Helical" evidence="5">
    <location>
        <begin position="21"/>
        <end position="48"/>
    </location>
</feature>
<evidence type="ECO:0000256" key="3">
    <source>
        <dbReference type="ARBA" id="ARBA00022989"/>
    </source>
</evidence>
<feature type="transmembrane region" description="Helical" evidence="5">
    <location>
        <begin position="71"/>
        <end position="92"/>
    </location>
</feature>
<sequence>MEEKWVNKFLDEKYQASFFSRLLAIFYDLITLAVVLIISGILMTWWMFHQSNAPDTSNLFYIREYIWEHEFHLFVINWIVLGIVAIVVQYIIPMFSKQTVGMKMVGLYLRDENANEISKSQYAKREMLKVFLFPTIFFSFKKGKRPLYDQYSKTFLLY</sequence>
<dbReference type="InterPro" id="IPR010432">
    <property type="entry name" value="RDD"/>
</dbReference>
<dbReference type="GO" id="GO:0016020">
    <property type="term" value="C:membrane"/>
    <property type="evidence" value="ECO:0007669"/>
    <property type="project" value="UniProtKB-SubCell"/>
</dbReference>
<name>A0A4Q0VVJ5_9BACI</name>
<dbReference type="Pfam" id="PF06271">
    <property type="entry name" value="RDD"/>
    <property type="match status" value="1"/>
</dbReference>
<keyword evidence="4 5" id="KW-0472">Membrane</keyword>
<accession>A0A4Q0VVJ5</accession>